<evidence type="ECO:0000313" key="3">
    <source>
        <dbReference type="Proteomes" id="UP000265618"/>
    </source>
</evidence>
<accession>A0A391NWK2</accession>
<evidence type="ECO:0000313" key="2">
    <source>
        <dbReference type="EMBL" id="GCA65445.1"/>
    </source>
</evidence>
<reference evidence="2 3" key="1">
    <citation type="journal article" date="2018" name="PLoS ONE">
        <title>The draft genome of Kipferlia bialata reveals reductive genome evolution in fornicate parasites.</title>
        <authorList>
            <person name="Tanifuji G."/>
            <person name="Takabayashi S."/>
            <person name="Kume K."/>
            <person name="Takagi M."/>
            <person name="Nakayama T."/>
            <person name="Kamikawa R."/>
            <person name="Inagaki Y."/>
            <person name="Hashimoto T."/>
        </authorList>
    </citation>
    <scope>NUCLEOTIDE SEQUENCE [LARGE SCALE GENOMIC DNA]</scope>
    <source>
        <strain evidence="2">NY0173</strain>
    </source>
</reference>
<keyword evidence="3" id="KW-1185">Reference proteome</keyword>
<protein>
    <submittedName>
        <fullName evidence="2">Uncharacterized protein</fullName>
    </submittedName>
</protein>
<feature type="compositionally biased region" description="Basic and acidic residues" evidence="1">
    <location>
        <begin position="90"/>
        <end position="108"/>
    </location>
</feature>
<feature type="region of interest" description="Disordered" evidence="1">
    <location>
        <begin position="1"/>
        <end position="136"/>
    </location>
</feature>
<gene>
    <name evidence="2" type="ORF">KIPB_017140</name>
</gene>
<proteinExistence type="predicted"/>
<dbReference type="EMBL" id="BDIP01011151">
    <property type="protein sequence ID" value="GCA65445.1"/>
    <property type="molecule type" value="Genomic_DNA"/>
</dbReference>
<comment type="caution">
    <text evidence="2">The sequence shown here is derived from an EMBL/GenBank/DDBJ whole genome shotgun (WGS) entry which is preliminary data.</text>
</comment>
<sequence>MRSSPIKPVQLESHVDRPAQNPSSTPLSRCGSCPSIPLGLPFLCDPRPHTAEPYLTRRRMVTPPPLGVGLRRSVEPYPPTQDPVLGLIQERGRQRQRQRELRSRRERASLSSSRSPDSLADFSSDRNSEGSDGETE</sequence>
<organism evidence="2 3">
    <name type="scientific">Kipferlia bialata</name>
    <dbReference type="NCBI Taxonomy" id="797122"/>
    <lineage>
        <taxon>Eukaryota</taxon>
        <taxon>Metamonada</taxon>
        <taxon>Carpediemonas-like organisms</taxon>
        <taxon>Kipferlia</taxon>
    </lineage>
</organism>
<dbReference type="Proteomes" id="UP000265618">
    <property type="component" value="Unassembled WGS sequence"/>
</dbReference>
<feature type="compositionally biased region" description="Low complexity" evidence="1">
    <location>
        <begin position="109"/>
        <end position="122"/>
    </location>
</feature>
<name>A0A391NWK2_9EUKA</name>
<evidence type="ECO:0000256" key="1">
    <source>
        <dbReference type="SAM" id="MobiDB-lite"/>
    </source>
</evidence>
<dbReference type="AlphaFoldDB" id="A0A391NWK2"/>